<evidence type="ECO:0000313" key="2">
    <source>
        <dbReference type="EMBL" id="CAB9527256.1"/>
    </source>
</evidence>
<dbReference type="EMBL" id="CAICTM010001964">
    <property type="protein sequence ID" value="CAB9527256.1"/>
    <property type="molecule type" value="Genomic_DNA"/>
</dbReference>
<organism evidence="2 3">
    <name type="scientific">Seminavis robusta</name>
    <dbReference type="NCBI Taxonomy" id="568900"/>
    <lineage>
        <taxon>Eukaryota</taxon>
        <taxon>Sar</taxon>
        <taxon>Stramenopiles</taxon>
        <taxon>Ochrophyta</taxon>
        <taxon>Bacillariophyta</taxon>
        <taxon>Bacillariophyceae</taxon>
        <taxon>Bacillariophycidae</taxon>
        <taxon>Naviculales</taxon>
        <taxon>Naviculaceae</taxon>
        <taxon>Seminavis</taxon>
    </lineage>
</organism>
<accession>A0A9N8EU25</accession>
<evidence type="ECO:0000256" key="1">
    <source>
        <dbReference type="SAM" id="MobiDB-lite"/>
    </source>
</evidence>
<evidence type="ECO:0000313" key="3">
    <source>
        <dbReference type="Proteomes" id="UP001153069"/>
    </source>
</evidence>
<sequence>MPGSDTVKISNIGNWHIVSRNMRTLWQSVEQHAHPEYLEKLELDRTGVRDVLPSGGHNYHTQFGDDFHPITVADSQPSSLTTDIRSGLAKLEDGGSPFPPFCCNGQLKDEDASFNQGVSRGGVPSRNGTRIITASKSGNPLRSQAAAIKKQASHQKLSMIQEDVTSLKDGQASLATEVCSLKADISSIKSTQCGLASKVGCLTQEFGCLTQEFSQMSELLAQVLDYQKQTAQTAAIDSQAHKQRVADAHLRAASAGRLAPAKPKKRKASNPGGKKTKKSKKSKDTAASGPVPCAPPLPFALMAAGEAPCTAAKEAPILPSALMAAGAAKEAPSTTECLKTAPVSARYSTRGKAASSVSSVRDAPPAIAVAARRQCSSADDDIVADDGSDSDSEATRDEQQENYTDLVADPRDIQDVMFFYIKKSAPDKGYYITSKKEDGTGGYRHKEVEELTALFQKYLKSKARKTDMVPPDLLYIKYDARYFDGIGARPEMGSWMNLVIDGRYNILKDFVEDPSNHTLYKERGEVSKIAFEALRHHILSGNEDHVKQKAIQIRDELLEREFDA</sequence>
<reference evidence="2" key="1">
    <citation type="submission" date="2020-06" db="EMBL/GenBank/DDBJ databases">
        <authorList>
            <consortium name="Plant Systems Biology data submission"/>
        </authorList>
    </citation>
    <scope>NUCLEOTIDE SEQUENCE</scope>
    <source>
        <strain evidence="2">D6</strain>
    </source>
</reference>
<feature type="region of interest" description="Disordered" evidence="1">
    <location>
        <begin position="378"/>
        <end position="407"/>
    </location>
</feature>
<comment type="caution">
    <text evidence="2">The sequence shown here is derived from an EMBL/GenBank/DDBJ whole genome shotgun (WGS) entry which is preliminary data.</text>
</comment>
<feature type="compositionally biased region" description="Acidic residues" evidence="1">
    <location>
        <begin position="378"/>
        <end position="392"/>
    </location>
</feature>
<dbReference type="Proteomes" id="UP001153069">
    <property type="component" value="Unassembled WGS sequence"/>
</dbReference>
<dbReference type="AlphaFoldDB" id="A0A9N8EU25"/>
<gene>
    <name evidence="2" type="ORF">SEMRO_1966_G308290.1</name>
</gene>
<name>A0A9N8EU25_9STRA</name>
<keyword evidence="3" id="KW-1185">Reference proteome</keyword>
<feature type="region of interest" description="Disordered" evidence="1">
    <location>
        <begin position="253"/>
        <end position="291"/>
    </location>
</feature>
<proteinExistence type="predicted"/>
<feature type="compositionally biased region" description="Basic residues" evidence="1">
    <location>
        <begin position="262"/>
        <end position="281"/>
    </location>
</feature>
<protein>
    <submittedName>
        <fullName evidence="2">Uncharacterized protein</fullName>
    </submittedName>
</protein>